<reference evidence="1" key="1">
    <citation type="submission" date="2022-01" db="UniProtKB">
        <authorList>
            <consortium name="EnsemblMetazoa"/>
        </authorList>
    </citation>
    <scope>IDENTIFICATION</scope>
</reference>
<organism evidence="1 2">
    <name type="scientific">Cimex lectularius</name>
    <name type="common">Bed bug</name>
    <name type="synonym">Acanthia lectularia</name>
    <dbReference type="NCBI Taxonomy" id="79782"/>
    <lineage>
        <taxon>Eukaryota</taxon>
        <taxon>Metazoa</taxon>
        <taxon>Ecdysozoa</taxon>
        <taxon>Arthropoda</taxon>
        <taxon>Hexapoda</taxon>
        <taxon>Insecta</taxon>
        <taxon>Pterygota</taxon>
        <taxon>Neoptera</taxon>
        <taxon>Paraneoptera</taxon>
        <taxon>Hemiptera</taxon>
        <taxon>Heteroptera</taxon>
        <taxon>Panheteroptera</taxon>
        <taxon>Cimicomorpha</taxon>
        <taxon>Cimicidae</taxon>
        <taxon>Cimex</taxon>
    </lineage>
</organism>
<keyword evidence="2" id="KW-1185">Reference proteome</keyword>
<name>A0A8I6S250_CIMLE</name>
<dbReference type="GeneID" id="106670110"/>
<evidence type="ECO:0000313" key="1">
    <source>
        <dbReference type="EnsemblMetazoa" id="XP_014255647.1"/>
    </source>
</evidence>
<dbReference type="RefSeq" id="XP_014255647.1">
    <property type="nucleotide sequence ID" value="XM_014400161.2"/>
</dbReference>
<dbReference type="OrthoDB" id="10628300at2759"/>
<dbReference type="EnsemblMetazoa" id="XM_014400161.2">
    <property type="protein sequence ID" value="XP_014255647.1"/>
    <property type="gene ID" value="LOC106670110"/>
</dbReference>
<dbReference type="AlphaFoldDB" id="A0A8I6S250"/>
<dbReference type="Proteomes" id="UP000494040">
    <property type="component" value="Unassembled WGS sequence"/>
</dbReference>
<protein>
    <submittedName>
        <fullName evidence="1">Uncharacterized protein</fullName>
    </submittedName>
</protein>
<proteinExistence type="predicted"/>
<sequence>MRLKNKKLPDALKLIEDIKVLLKPLDISHKLKDYVILRMLFELTNLIKTYSEIAAYFRKELCLLRLAIKNFDQNGEMGIRVEAENLKNRLDRVISWKMAILRKGQEVLGSQRKLLLCCIDDGIRIVVTEKPINIVYKMSEARNLKNKMVNLLKTADQVYKPQVTSIVDGIVTILSLDGLSALKLNEDLLNLAAMIKNKSERQHITALMNGILESIPFLYSVAAIKRDDTEKALNDIYRTMLYLDRQADLYSKPHAYLPPPKGATN</sequence>
<evidence type="ECO:0000313" key="2">
    <source>
        <dbReference type="Proteomes" id="UP000494040"/>
    </source>
</evidence>
<accession>A0A8I6S250</accession>